<feature type="region of interest" description="Disordered" evidence="1">
    <location>
        <begin position="172"/>
        <end position="203"/>
    </location>
</feature>
<evidence type="ECO:0000313" key="3">
    <source>
        <dbReference type="Proteomes" id="UP001148018"/>
    </source>
</evidence>
<sequence>MDSQSVSRPLALLSQTCNLANADASEEDKIQAMMSQSTHEYDPMNYLKQHSEKTFESVPTIKKSTGIPRSFMVEVDDPSIKGAMLTNCGRYAVPAIDAEAYAKGKKERPPETLHDAVLTPCCGNSYCDDCIRSALLESDHHVCPTCNQTGVSPDTLVANKFLRQAVDGFDSEMGHKKSQTGPPGAPQTPTPTPGPNPPPLTAAQTLPRRTYLHIRHQQDPLVSRPPASTTPPSVQPGSSAHGAPPTSPHPAQKLPDTPSCREAEAETSIDAADASLPSGTPSPEAGPSSPPALMPPGYHVPVAEDQPTSRTMSPSYPAAGHSEQPPVKTSSSVSGVGGGSAWSYPVVDPRPFLPPSGSSAASLLPPPVPLHHFHPPPPLFPSQPYLGYPPGYPFSAPPWAPPGLPSARPAVPPPPSAPSPSISSPSLVPPFIPKGEMYRHRQGTMKRDGQSLQTVKSTPDEVGGDFAKELLEYRRIQKQRRRSYSRSRPHHRRSSVRRHADHSRYRGYKRPHSPTPPSSSPSRRRRSSKSRSWSRSRSGGSHRRHQATGRDRPQQGANHSPHGGRNHSPHGGRNHSPHGGRNHSPHGGRNHSPHGGRNHSPHGGRNHTPHGGRNHSPHGGRNHSPHGGRNHSPHGGRSHFPLGGRNHTPHGVRNHTPHGVRNHSPLGWNHSPLVGRNHSPLGRNHSPLVGRNHSPLGKNHSPLVGRNHSPLGRNHSPLVGRNHSPLGRNHSPLVGRNHSPLGKNHSPLVGRNHSPLGMNHSPLGGRNHSPLGRNHSPHGHPGKRSSSVVSQYQKCPGGDPELYRQWEREYMEWYDKYFGSYTGTPHHLPPPPLLPSQRHTRGPPETGHSPSPLSEDGALTYQQKCSAKYGRPGVDDEEQPEQEHSVAGPTADGTTPVDRDDQSPKKKKKRRMKERDGVEPGDASHGHRKGRSHLPHDVAESDPGDDASENPCGTLRGAGGKEEGRRPRGEGGTAEPGRTREDPDRRLARGSKDGDSRAEKTKRREEKKKSKSLRTKVPLDDHRPDSHQTQNSELGRGGEDPKHGTRKRKPKTQEEKEPEIPGSPAESSLWEGVTKKPLRKNISININLGGQLFEARKAGSVKGDRADAAEENLEATTDRGREGNMEDDGEIKTWIPKSMEEINLGGEGMKTKLKRQCGQEDPGEPMGERSSAPGRKSQAEETPVHSGGHGSSGQEREMVAAKSEDQPSSRDGLLPPQHHLVLVKVCPLVDLCAPQAGH</sequence>
<dbReference type="GO" id="GO:0016567">
    <property type="term" value="P:protein ubiquitination"/>
    <property type="evidence" value="ECO:0007669"/>
    <property type="project" value="InterPro"/>
</dbReference>
<dbReference type="InterPro" id="IPR013083">
    <property type="entry name" value="Znf_RING/FYVE/PHD"/>
</dbReference>
<dbReference type="Proteomes" id="UP001148018">
    <property type="component" value="Unassembled WGS sequence"/>
</dbReference>
<feature type="compositionally biased region" description="Pro residues" evidence="1">
    <location>
        <begin position="409"/>
        <end position="418"/>
    </location>
</feature>
<feature type="compositionally biased region" description="Basic and acidic residues" evidence="1">
    <location>
        <begin position="977"/>
        <end position="1008"/>
    </location>
</feature>
<protein>
    <submittedName>
        <fullName evidence="2">Uncharacterized protein</fullName>
    </submittedName>
</protein>
<feature type="compositionally biased region" description="Basic and acidic residues" evidence="1">
    <location>
        <begin position="1194"/>
        <end position="1208"/>
    </location>
</feature>
<feature type="region of interest" description="Disordered" evidence="1">
    <location>
        <begin position="477"/>
        <end position="800"/>
    </location>
</feature>
<feature type="compositionally biased region" description="Polar residues" evidence="1">
    <location>
        <begin position="226"/>
        <end position="238"/>
    </location>
</feature>
<feature type="region of interest" description="Disordered" evidence="1">
    <location>
        <begin position="825"/>
        <end position="1072"/>
    </location>
</feature>
<organism evidence="2 3">
    <name type="scientific">Muraenolepis orangiensis</name>
    <name type="common">Patagonian moray cod</name>
    <dbReference type="NCBI Taxonomy" id="630683"/>
    <lineage>
        <taxon>Eukaryota</taxon>
        <taxon>Metazoa</taxon>
        <taxon>Chordata</taxon>
        <taxon>Craniata</taxon>
        <taxon>Vertebrata</taxon>
        <taxon>Euteleostomi</taxon>
        <taxon>Actinopterygii</taxon>
        <taxon>Neopterygii</taxon>
        <taxon>Teleostei</taxon>
        <taxon>Neoteleostei</taxon>
        <taxon>Acanthomorphata</taxon>
        <taxon>Zeiogadaria</taxon>
        <taxon>Gadariae</taxon>
        <taxon>Gadiformes</taxon>
        <taxon>Muraenolepidoidei</taxon>
        <taxon>Muraenolepididae</taxon>
        <taxon>Muraenolepis</taxon>
    </lineage>
</organism>
<dbReference type="SUPFAM" id="SSF57850">
    <property type="entry name" value="RING/U-box"/>
    <property type="match status" value="1"/>
</dbReference>
<name>A0A9Q0E5J2_9TELE</name>
<feature type="compositionally biased region" description="Basic residues" evidence="1">
    <location>
        <begin position="522"/>
        <end position="547"/>
    </location>
</feature>
<feature type="compositionally biased region" description="Low complexity" evidence="1">
    <location>
        <begin position="277"/>
        <end position="287"/>
    </location>
</feature>
<dbReference type="CDD" id="cd16620">
    <property type="entry name" value="vRING-HC-C4C4_RBBP6"/>
    <property type="match status" value="1"/>
</dbReference>
<feature type="region of interest" description="Disordered" evidence="1">
    <location>
        <begin position="1100"/>
        <end position="1215"/>
    </location>
</feature>
<gene>
    <name evidence="2" type="ORF">NHX12_032325</name>
</gene>
<dbReference type="GO" id="GO:0006511">
    <property type="term" value="P:ubiquitin-dependent protein catabolic process"/>
    <property type="evidence" value="ECO:0007669"/>
    <property type="project" value="TreeGrafter"/>
</dbReference>
<feature type="region of interest" description="Disordered" evidence="1">
    <location>
        <begin position="219"/>
        <end position="340"/>
    </location>
</feature>
<feature type="compositionally biased region" description="Polar residues" evidence="1">
    <location>
        <begin position="784"/>
        <end position="793"/>
    </location>
</feature>
<feature type="compositionally biased region" description="Basic and acidic residues" evidence="1">
    <location>
        <begin position="913"/>
        <end position="925"/>
    </location>
</feature>
<feature type="compositionally biased region" description="Basic residues" evidence="1">
    <location>
        <begin position="477"/>
        <end position="512"/>
    </location>
</feature>
<feature type="compositionally biased region" description="Basic residues" evidence="1">
    <location>
        <begin position="562"/>
        <end position="637"/>
    </location>
</feature>
<dbReference type="AlphaFoldDB" id="A0A9Q0E5J2"/>
<dbReference type="InterPro" id="IPR033489">
    <property type="entry name" value="RBBP6"/>
</dbReference>
<reference evidence="2" key="1">
    <citation type="submission" date="2022-07" db="EMBL/GenBank/DDBJ databases">
        <title>Chromosome-level genome of Muraenolepis orangiensis.</title>
        <authorList>
            <person name="Kim J."/>
        </authorList>
    </citation>
    <scope>NUCLEOTIDE SEQUENCE</scope>
    <source>
        <strain evidence="2">KU_S4_2022</strain>
        <tissue evidence="2">Muscle</tissue>
    </source>
</reference>
<feature type="compositionally biased region" description="Basic and acidic residues" evidence="1">
    <location>
        <begin position="959"/>
        <end position="969"/>
    </location>
</feature>
<feature type="region of interest" description="Disordered" evidence="1">
    <location>
        <begin position="409"/>
        <end position="463"/>
    </location>
</feature>
<dbReference type="Gene3D" id="3.30.40.10">
    <property type="entry name" value="Zinc/RING finger domain, C3HC4 (zinc finger)"/>
    <property type="match status" value="1"/>
</dbReference>
<dbReference type="GO" id="GO:0006397">
    <property type="term" value="P:mRNA processing"/>
    <property type="evidence" value="ECO:0007669"/>
    <property type="project" value="InterPro"/>
</dbReference>
<feature type="compositionally biased region" description="Basic and acidic residues" evidence="1">
    <location>
        <begin position="1017"/>
        <end position="1026"/>
    </location>
</feature>
<accession>A0A9Q0E5J2</accession>
<evidence type="ECO:0000313" key="2">
    <source>
        <dbReference type="EMBL" id="KAJ3601354.1"/>
    </source>
</evidence>
<dbReference type="EMBL" id="JANIIK010000047">
    <property type="protein sequence ID" value="KAJ3601354.1"/>
    <property type="molecule type" value="Genomic_DNA"/>
</dbReference>
<dbReference type="GO" id="GO:0061630">
    <property type="term" value="F:ubiquitin protein ligase activity"/>
    <property type="evidence" value="ECO:0007669"/>
    <property type="project" value="InterPro"/>
</dbReference>
<keyword evidence="3" id="KW-1185">Reference proteome</keyword>
<dbReference type="PANTHER" id="PTHR15439">
    <property type="entry name" value="RETINOBLASTOMA-BINDING PROTEIN 6"/>
    <property type="match status" value="1"/>
</dbReference>
<feature type="compositionally biased region" description="Basic residues" evidence="1">
    <location>
        <begin position="647"/>
        <end position="661"/>
    </location>
</feature>
<feature type="compositionally biased region" description="Pro residues" evidence="1">
    <location>
        <begin position="183"/>
        <end position="200"/>
    </location>
</feature>
<comment type="caution">
    <text evidence="2">The sequence shown here is derived from an EMBL/GenBank/DDBJ whole genome shotgun (WGS) entry which is preliminary data.</text>
</comment>
<proteinExistence type="predicted"/>
<dbReference type="PANTHER" id="PTHR15439:SF0">
    <property type="entry name" value="CELL DIVISION CYCLE AND APOPTOSIS REGULATOR PROTEIN 1-RELATED"/>
    <property type="match status" value="1"/>
</dbReference>
<dbReference type="GO" id="GO:0005634">
    <property type="term" value="C:nucleus"/>
    <property type="evidence" value="ECO:0007669"/>
    <property type="project" value="TreeGrafter"/>
</dbReference>
<dbReference type="OrthoDB" id="106784at2759"/>
<evidence type="ECO:0000256" key="1">
    <source>
        <dbReference type="SAM" id="MobiDB-lite"/>
    </source>
</evidence>